<dbReference type="KEGG" id="als:DJ013_21420"/>
<accession>A0A2Z4GI13</accession>
<gene>
    <name evidence="2" type="ORF">DJ013_21420</name>
</gene>
<evidence type="ECO:0000313" key="3">
    <source>
        <dbReference type="Proteomes" id="UP000249873"/>
    </source>
</evidence>
<dbReference type="Proteomes" id="UP000249873">
    <property type="component" value="Chromosome"/>
</dbReference>
<dbReference type="InterPro" id="IPR016181">
    <property type="entry name" value="Acyl_CoA_acyltransferase"/>
</dbReference>
<sequence>MITSSRLKYRQLLSSDENESLTMAQNGEVMVYITGAALSLKEAKERFLYQLSVNKEYKDLGFIRAESLDTGEFIGYVKMTPLNSNELEIGYAILPKFWGKGYASEMLVAMEDFAATLKSFDKLVGIADTANKPSIKVLLKRNFTLQKENNKKSYYIKHLH</sequence>
<dbReference type="InterPro" id="IPR051531">
    <property type="entry name" value="N-acetyltransferase"/>
</dbReference>
<dbReference type="PROSITE" id="PS51186">
    <property type="entry name" value="GNAT"/>
    <property type="match status" value="1"/>
</dbReference>
<dbReference type="OrthoDB" id="9798081at2"/>
<dbReference type="RefSeq" id="WP_111373972.1">
    <property type="nucleotide sequence ID" value="NZ_CP029480.1"/>
</dbReference>
<dbReference type="EMBL" id="CP029480">
    <property type="protein sequence ID" value="AWW00606.1"/>
    <property type="molecule type" value="Genomic_DNA"/>
</dbReference>
<organism evidence="2 3">
    <name type="scientific">Arcticibacterium luteifluviistationis</name>
    <dbReference type="NCBI Taxonomy" id="1784714"/>
    <lineage>
        <taxon>Bacteria</taxon>
        <taxon>Pseudomonadati</taxon>
        <taxon>Bacteroidota</taxon>
        <taxon>Cytophagia</taxon>
        <taxon>Cytophagales</taxon>
        <taxon>Leadbetterellaceae</taxon>
        <taxon>Arcticibacterium</taxon>
    </lineage>
</organism>
<protein>
    <recommendedName>
        <fullName evidence="1">N-acetyltransferase domain-containing protein</fullName>
    </recommendedName>
</protein>
<dbReference type="SUPFAM" id="SSF55729">
    <property type="entry name" value="Acyl-CoA N-acyltransferases (Nat)"/>
    <property type="match status" value="1"/>
</dbReference>
<dbReference type="PANTHER" id="PTHR43792">
    <property type="entry name" value="GNAT FAMILY, PUTATIVE (AFU_ORTHOLOGUE AFUA_3G00765)-RELATED-RELATED"/>
    <property type="match status" value="1"/>
</dbReference>
<feature type="domain" description="N-acetyltransferase" evidence="1">
    <location>
        <begin position="27"/>
        <end position="160"/>
    </location>
</feature>
<evidence type="ECO:0000313" key="2">
    <source>
        <dbReference type="EMBL" id="AWW00606.1"/>
    </source>
</evidence>
<dbReference type="PANTHER" id="PTHR43792:SF1">
    <property type="entry name" value="N-ACETYLTRANSFERASE DOMAIN-CONTAINING PROTEIN"/>
    <property type="match status" value="1"/>
</dbReference>
<dbReference type="AlphaFoldDB" id="A0A2Z4GI13"/>
<keyword evidence="3" id="KW-1185">Reference proteome</keyword>
<dbReference type="Gene3D" id="3.40.630.30">
    <property type="match status" value="1"/>
</dbReference>
<dbReference type="Pfam" id="PF13302">
    <property type="entry name" value="Acetyltransf_3"/>
    <property type="match status" value="1"/>
</dbReference>
<name>A0A2Z4GI13_9BACT</name>
<dbReference type="CDD" id="cd04301">
    <property type="entry name" value="NAT_SF"/>
    <property type="match status" value="1"/>
</dbReference>
<evidence type="ECO:0000259" key="1">
    <source>
        <dbReference type="PROSITE" id="PS51186"/>
    </source>
</evidence>
<dbReference type="InterPro" id="IPR000182">
    <property type="entry name" value="GNAT_dom"/>
</dbReference>
<dbReference type="GO" id="GO:0016747">
    <property type="term" value="F:acyltransferase activity, transferring groups other than amino-acyl groups"/>
    <property type="evidence" value="ECO:0007669"/>
    <property type="project" value="InterPro"/>
</dbReference>
<proteinExistence type="predicted"/>
<reference evidence="2 3" key="1">
    <citation type="submission" date="2018-05" db="EMBL/GenBank/DDBJ databases">
        <title>Complete genome sequence of Arcticibacterium luteifluviistationis SM1504T, a cytophagaceae bacterium isolated from Arctic surface seawater.</title>
        <authorList>
            <person name="Li Y."/>
            <person name="Qin Q.-L."/>
        </authorList>
    </citation>
    <scope>NUCLEOTIDE SEQUENCE [LARGE SCALE GENOMIC DNA]</scope>
    <source>
        <strain evidence="2 3">SM1504</strain>
    </source>
</reference>